<dbReference type="AlphaFoldDB" id="A0A2P5ARI1"/>
<reference evidence="2" key="1">
    <citation type="submission" date="2016-06" db="EMBL/GenBank/DDBJ databases">
        <title>Parallel loss of symbiosis genes in relatives of nitrogen-fixing non-legume Parasponia.</title>
        <authorList>
            <person name="Van Velzen R."/>
            <person name="Holmer R."/>
            <person name="Bu F."/>
            <person name="Rutten L."/>
            <person name="Van Zeijl A."/>
            <person name="Liu W."/>
            <person name="Santuari L."/>
            <person name="Cao Q."/>
            <person name="Sharma T."/>
            <person name="Shen D."/>
            <person name="Roswanjaya Y."/>
            <person name="Wardhani T."/>
            <person name="Kalhor M.S."/>
            <person name="Jansen J."/>
            <person name="Van den Hoogen J."/>
            <person name="Gungor B."/>
            <person name="Hartog M."/>
            <person name="Hontelez J."/>
            <person name="Verver J."/>
            <person name="Yang W.-C."/>
            <person name="Schijlen E."/>
            <person name="Repin R."/>
            <person name="Schilthuizen M."/>
            <person name="Schranz E."/>
            <person name="Heidstra R."/>
            <person name="Miyata K."/>
            <person name="Fedorova E."/>
            <person name="Kohlen W."/>
            <person name="Bisseling T."/>
            <person name="Smit S."/>
            <person name="Geurts R."/>
        </authorList>
    </citation>
    <scope>NUCLEOTIDE SEQUENCE [LARGE SCALE GENOMIC DNA]</scope>
    <source>
        <strain evidence="2">cv. WU1-14</strain>
    </source>
</reference>
<organism evidence="1 2">
    <name type="scientific">Parasponia andersonii</name>
    <name type="common">Sponia andersonii</name>
    <dbReference type="NCBI Taxonomy" id="3476"/>
    <lineage>
        <taxon>Eukaryota</taxon>
        <taxon>Viridiplantae</taxon>
        <taxon>Streptophyta</taxon>
        <taxon>Embryophyta</taxon>
        <taxon>Tracheophyta</taxon>
        <taxon>Spermatophyta</taxon>
        <taxon>Magnoliopsida</taxon>
        <taxon>eudicotyledons</taxon>
        <taxon>Gunneridae</taxon>
        <taxon>Pentapetalae</taxon>
        <taxon>rosids</taxon>
        <taxon>fabids</taxon>
        <taxon>Rosales</taxon>
        <taxon>Cannabaceae</taxon>
        <taxon>Parasponia</taxon>
    </lineage>
</organism>
<dbReference type="Proteomes" id="UP000237105">
    <property type="component" value="Unassembled WGS sequence"/>
</dbReference>
<protein>
    <submittedName>
        <fullName evidence="1">Uncharacterized protein</fullName>
    </submittedName>
</protein>
<keyword evidence="2" id="KW-1185">Reference proteome</keyword>
<dbReference type="EMBL" id="JXTB01000474">
    <property type="protein sequence ID" value="PON39153.1"/>
    <property type="molecule type" value="Genomic_DNA"/>
</dbReference>
<name>A0A2P5ARI1_PARAD</name>
<evidence type="ECO:0000313" key="2">
    <source>
        <dbReference type="Proteomes" id="UP000237105"/>
    </source>
</evidence>
<accession>A0A2P5ARI1</accession>
<proteinExistence type="predicted"/>
<comment type="caution">
    <text evidence="1">The sequence shown here is derived from an EMBL/GenBank/DDBJ whole genome shotgun (WGS) entry which is preliminary data.</text>
</comment>
<gene>
    <name evidence="1" type="ORF">PanWU01x14_307230</name>
</gene>
<sequence length="100" mass="11457">MSDGESSQQNPAVEEFATKESVCALDKRLQNLEIMLTNFTQHFLGGRNNNYEQRTRNEVDLLGNFSGIEINFSKIKILMKMMRDQPCPKITKELSKMTIA</sequence>
<evidence type="ECO:0000313" key="1">
    <source>
        <dbReference type="EMBL" id="PON39153.1"/>
    </source>
</evidence>